<evidence type="ECO:0000313" key="1">
    <source>
        <dbReference type="EMBL" id="MPM27768.1"/>
    </source>
</evidence>
<organism evidence="1">
    <name type="scientific">bioreactor metagenome</name>
    <dbReference type="NCBI Taxonomy" id="1076179"/>
    <lineage>
        <taxon>unclassified sequences</taxon>
        <taxon>metagenomes</taxon>
        <taxon>ecological metagenomes</taxon>
    </lineage>
</organism>
<protein>
    <recommendedName>
        <fullName evidence="2">RNA-binding S4 domain-containing protein</fullName>
    </recommendedName>
</protein>
<dbReference type="PROSITE" id="PS50889">
    <property type="entry name" value="S4"/>
    <property type="match status" value="1"/>
</dbReference>
<dbReference type="InterPro" id="IPR036986">
    <property type="entry name" value="S4_RNA-bd_sf"/>
</dbReference>
<name>A0A644YIE1_9ZZZZ</name>
<proteinExistence type="predicted"/>
<evidence type="ECO:0008006" key="2">
    <source>
        <dbReference type="Google" id="ProtNLM"/>
    </source>
</evidence>
<dbReference type="SUPFAM" id="SSF55174">
    <property type="entry name" value="Alpha-L RNA-binding motif"/>
    <property type="match status" value="1"/>
</dbReference>
<dbReference type="AlphaFoldDB" id="A0A644YIE1"/>
<comment type="caution">
    <text evidence="1">The sequence shown here is derived from an EMBL/GenBank/DDBJ whole genome shotgun (WGS) entry which is preliminary data.</text>
</comment>
<dbReference type="Pfam" id="PF13275">
    <property type="entry name" value="S4_2"/>
    <property type="match status" value="1"/>
</dbReference>
<dbReference type="CDD" id="cd00165">
    <property type="entry name" value="S4"/>
    <property type="match status" value="1"/>
</dbReference>
<dbReference type="EMBL" id="VSSQ01005082">
    <property type="protein sequence ID" value="MPM27768.1"/>
    <property type="molecule type" value="Genomic_DNA"/>
</dbReference>
<dbReference type="GO" id="GO:0003723">
    <property type="term" value="F:RNA binding"/>
    <property type="evidence" value="ECO:0007669"/>
    <property type="project" value="InterPro"/>
</dbReference>
<dbReference type="Gene3D" id="3.10.290.10">
    <property type="entry name" value="RNA-binding S4 domain"/>
    <property type="match status" value="1"/>
</dbReference>
<accession>A0A644YIE1</accession>
<gene>
    <name evidence="1" type="ORF">SDC9_74282</name>
</gene>
<reference evidence="1" key="1">
    <citation type="submission" date="2019-08" db="EMBL/GenBank/DDBJ databases">
        <authorList>
            <person name="Kucharzyk K."/>
            <person name="Murdoch R.W."/>
            <person name="Higgins S."/>
            <person name="Loffler F."/>
        </authorList>
    </citation>
    <scope>NUCLEOTIDE SEQUENCE</scope>
</reference>
<sequence>MEKIKIGIKTDFITFSNLMKFAGVLQTGGQAIELIEAGLVTLNQQPITEKRKKVYPGDIVVIKGQYEIIVETEE</sequence>